<dbReference type="GO" id="GO:0006506">
    <property type="term" value="P:GPI anchor biosynthetic process"/>
    <property type="evidence" value="ECO:0007669"/>
    <property type="project" value="UniProtKB-UniPathway"/>
</dbReference>
<dbReference type="UniPathway" id="UPA00196"/>
<dbReference type="GO" id="GO:0016255">
    <property type="term" value="P:attachment of GPI anchor to protein"/>
    <property type="evidence" value="ECO:0007669"/>
    <property type="project" value="InterPro"/>
</dbReference>
<dbReference type="EMBL" id="SDRB02011572">
    <property type="protein sequence ID" value="THG00857.1"/>
    <property type="molecule type" value="Genomic_DNA"/>
</dbReference>
<evidence type="ECO:0000313" key="10">
    <source>
        <dbReference type="EMBL" id="THG00857.1"/>
    </source>
</evidence>
<dbReference type="Pfam" id="PF06728">
    <property type="entry name" value="PIG-U"/>
    <property type="match status" value="1"/>
</dbReference>
<organism evidence="10 11">
    <name type="scientific">Camellia sinensis var. sinensis</name>
    <name type="common">China tea</name>
    <dbReference type="NCBI Taxonomy" id="542762"/>
    <lineage>
        <taxon>Eukaryota</taxon>
        <taxon>Viridiplantae</taxon>
        <taxon>Streptophyta</taxon>
        <taxon>Embryophyta</taxon>
        <taxon>Tracheophyta</taxon>
        <taxon>Spermatophyta</taxon>
        <taxon>Magnoliopsida</taxon>
        <taxon>eudicotyledons</taxon>
        <taxon>Gunneridae</taxon>
        <taxon>Pentapetalae</taxon>
        <taxon>asterids</taxon>
        <taxon>Ericales</taxon>
        <taxon>Theaceae</taxon>
        <taxon>Camellia</taxon>
    </lineage>
</organism>
<comment type="pathway">
    <text evidence="2">Glycolipid biosynthesis; glycosylphosphatidylinositol-anchor biosynthesis.</text>
</comment>
<proteinExistence type="inferred from homology"/>
<comment type="caution">
    <text evidence="10">The sequence shown here is derived from an EMBL/GenBank/DDBJ whole genome shotgun (WGS) entry which is preliminary data.</text>
</comment>
<name>A0A4V3WKI2_CAMSN</name>
<evidence type="ECO:0000313" key="11">
    <source>
        <dbReference type="Proteomes" id="UP000306102"/>
    </source>
</evidence>
<dbReference type="InterPro" id="IPR009600">
    <property type="entry name" value="PIG-U"/>
</dbReference>
<dbReference type="PANTHER" id="PTHR13121">
    <property type="entry name" value="GPI TRANSAMIDASE COMPONENT PIG-U"/>
    <property type="match status" value="1"/>
</dbReference>
<keyword evidence="11" id="KW-1185">Reference proteome</keyword>
<reference evidence="10 11" key="1">
    <citation type="journal article" date="2018" name="Proc. Natl. Acad. Sci. U.S.A.">
        <title>Draft genome sequence of Camellia sinensis var. sinensis provides insights into the evolution of the tea genome and tea quality.</title>
        <authorList>
            <person name="Wei C."/>
            <person name="Yang H."/>
            <person name="Wang S."/>
            <person name="Zhao J."/>
            <person name="Liu C."/>
            <person name="Gao L."/>
            <person name="Xia E."/>
            <person name="Lu Y."/>
            <person name="Tai Y."/>
            <person name="She G."/>
            <person name="Sun J."/>
            <person name="Cao H."/>
            <person name="Tong W."/>
            <person name="Gao Q."/>
            <person name="Li Y."/>
            <person name="Deng W."/>
            <person name="Jiang X."/>
            <person name="Wang W."/>
            <person name="Chen Q."/>
            <person name="Zhang S."/>
            <person name="Li H."/>
            <person name="Wu J."/>
            <person name="Wang P."/>
            <person name="Li P."/>
            <person name="Shi C."/>
            <person name="Zheng F."/>
            <person name="Jian J."/>
            <person name="Huang B."/>
            <person name="Shan D."/>
            <person name="Shi M."/>
            <person name="Fang C."/>
            <person name="Yue Y."/>
            <person name="Li F."/>
            <person name="Li D."/>
            <person name="Wei S."/>
            <person name="Han B."/>
            <person name="Jiang C."/>
            <person name="Yin Y."/>
            <person name="Xia T."/>
            <person name="Zhang Z."/>
            <person name="Bennetzen J.L."/>
            <person name="Zhao S."/>
            <person name="Wan X."/>
        </authorList>
    </citation>
    <scope>NUCLEOTIDE SEQUENCE [LARGE SCALE GENOMIC DNA]</scope>
    <source>
        <strain evidence="11">cv. Shuchazao</strain>
        <tissue evidence="10">Leaf</tissue>
    </source>
</reference>
<keyword evidence="4" id="KW-0337">GPI-anchor biosynthesis</keyword>
<feature type="transmembrane region" description="Helical" evidence="9">
    <location>
        <begin position="20"/>
        <end position="37"/>
    </location>
</feature>
<evidence type="ECO:0000256" key="7">
    <source>
        <dbReference type="ARBA" id="ARBA00022989"/>
    </source>
</evidence>
<gene>
    <name evidence="10" type="ORF">TEA_006909</name>
</gene>
<keyword evidence="8 9" id="KW-0472">Membrane</keyword>
<dbReference type="PANTHER" id="PTHR13121:SF0">
    <property type="entry name" value="PHOSPHATIDYLINOSITOL GLYCAN ANCHOR BIOSYNTHESIS CLASS U PROTEIN"/>
    <property type="match status" value="1"/>
</dbReference>
<evidence type="ECO:0000256" key="2">
    <source>
        <dbReference type="ARBA" id="ARBA00004687"/>
    </source>
</evidence>
<accession>A0A4V3WKI2</accession>
<evidence type="ECO:0000256" key="6">
    <source>
        <dbReference type="ARBA" id="ARBA00022824"/>
    </source>
</evidence>
<keyword evidence="7 9" id="KW-1133">Transmembrane helix</keyword>
<dbReference type="Proteomes" id="UP000306102">
    <property type="component" value="Unassembled WGS sequence"/>
</dbReference>
<evidence type="ECO:0000256" key="5">
    <source>
        <dbReference type="ARBA" id="ARBA00022692"/>
    </source>
</evidence>
<sequence>MEEASMEKTHQNWQKKKPWFWSWAFASILFRLILIYFPQNLYLSSLAEGYWLKQSSMSPYAGSMYHGSPILLSILGPLTVKRIDGQPNQLICRFCHCNAYSFNWPESSKSIFSKIEITRPCWTVGKFR</sequence>
<feature type="transmembrane region" description="Helical" evidence="9">
    <location>
        <begin position="57"/>
        <end position="80"/>
    </location>
</feature>
<comment type="similarity">
    <text evidence="3">Belongs to the PIGU family.</text>
</comment>
<evidence type="ECO:0000256" key="3">
    <source>
        <dbReference type="ARBA" id="ARBA00010026"/>
    </source>
</evidence>
<dbReference type="GO" id="GO:0042765">
    <property type="term" value="C:GPI-anchor transamidase complex"/>
    <property type="evidence" value="ECO:0007669"/>
    <property type="project" value="InterPro"/>
</dbReference>
<dbReference type="STRING" id="542762.A0A4V3WKI2"/>
<dbReference type="AlphaFoldDB" id="A0A4V3WKI2"/>
<comment type="subcellular location">
    <subcellularLocation>
        <location evidence="1">Endoplasmic reticulum membrane</location>
        <topology evidence="1">Multi-pass membrane protein</topology>
    </subcellularLocation>
</comment>
<keyword evidence="5 9" id="KW-0812">Transmembrane</keyword>
<protein>
    <submittedName>
        <fullName evidence="10">Uncharacterized protein</fullName>
    </submittedName>
</protein>
<evidence type="ECO:0000256" key="9">
    <source>
        <dbReference type="SAM" id="Phobius"/>
    </source>
</evidence>
<keyword evidence="6" id="KW-0256">Endoplasmic reticulum</keyword>
<evidence type="ECO:0000256" key="1">
    <source>
        <dbReference type="ARBA" id="ARBA00004477"/>
    </source>
</evidence>
<evidence type="ECO:0000256" key="4">
    <source>
        <dbReference type="ARBA" id="ARBA00022502"/>
    </source>
</evidence>
<evidence type="ECO:0000256" key="8">
    <source>
        <dbReference type="ARBA" id="ARBA00023136"/>
    </source>
</evidence>